<protein>
    <submittedName>
        <fullName evidence="6">Uncharacterized protein</fullName>
    </submittedName>
</protein>
<reference evidence="7" key="2">
    <citation type="journal article" date="2017" name="J. Anim. Genet.">
        <title>Multiple reference genome sequences of hot pepper reveal the massive evolution of plant disease resistance genes by retroduplication.</title>
        <authorList>
            <person name="Kim S."/>
            <person name="Park J."/>
            <person name="Yeom S.-I."/>
            <person name="Kim Y.-M."/>
            <person name="Seo E."/>
            <person name="Kim K.-T."/>
            <person name="Kim M.-S."/>
            <person name="Lee J.M."/>
            <person name="Cheong K."/>
            <person name="Shin H.-S."/>
            <person name="Kim S.-B."/>
            <person name="Han K."/>
            <person name="Lee J."/>
            <person name="Park M."/>
            <person name="Lee H.-A."/>
            <person name="Lee H.-Y."/>
            <person name="Lee Y."/>
            <person name="Oh S."/>
            <person name="Lee J.H."/>
            <person name="Choi E."/>
            <person name="Choi E."/>
            <person name="Lee S.E."/>
            <person name="Jeon J."/>
            <person name="Kim H."/>
            <person name="Choi G."/>
            <person name="Song H."/>
            <person name="Lee J."/>
            <person name="Lee S.-C."/>
            <person name="Kwon J.-K."/>
            <person name="Lee H.-Y."/>
            <person name="Koo N."/>
            <person name="Hong Y."/>
            <person name="Kim R.W."/>
            <person name="Kang W.-H."/>
            <person name="Huh J.H."/>
            <person name="Kang B.-C."/>
            <person name="Yang T.-J."/>
            <person name="Lee Y.-H."/>
            <person name="Bennetzen J.L."/>
            <person name="Choi D."/>
        </authorList>
    </citation>
    <scope>NUCLEOTIDE SEQUENCE [LARGE SCALE GENOMIC DNA]</scope>
    <source>
        <strain evidence="7">cv. PBC81</strain>
    </source>
</reference>
<keyword evidence="7" id="KW-1185">Reference proteome</keyword>
<accession>A0A2G2VZX8</accession>
<sequence>MMKEAALTTLASLAIPSQVTTALISLQQTHMEEEDPMRCLLLQAWGGLCKSLGVDFIPYLSFSMPIILQSAALKNYLIVSDNSDDESAVNVTAGNNKIAIRSELLEEKALAYHMLCIFASELKEGADPCVVSALVPNLTFEFREDVRTAAISGNAITIKFSCLCYEESMVHIQARLLEPFNESIQIPGSHLSKRQAEEFVDGISKIGICLGTMVEKLKASFLPLLDKFLPYHLRGYYEEWIPLLPRVHCHKNPSVPQIVATAIGICAEFGAYFLKLHTTVIFRHLKTVMEHPDAKNLDNIMAYEAAVSTCGK</sequence>
<gene>
    <name evidence="6" type="ORF">CQW23_22113</name>
</gene>
<keyword evidence="3" id="KW-0963">Cytoplasm</keyword>
<dbReference type="AlphaFoldDB" id="A0A2G2VZX8"/>
<name>A0A2G2VZX8_CAPBA</name>
<evidence type="ECO:0000256" key="4">
    <source>
        <dbReference type="ARBA" id="ARBA00022737"/>
    </source>
</evidence>
<keyword evidence="4" id="KW-0677">Repeat</keyword>
<dbReference type="GO" id="GO:0005737">
    <property type="term" value="C:cytoplasm"/>
    <property type="evidence" value="ECO:0007669"/>
    <property type="project" value="UniProtKB-SubCell"/>
</dbReference>
<keyword evidence="5" id="KW-0653">Protein transport</keyword>
<keyword evidence="2" id="KW-0813">Transport</keyword>
<dbReference type="Gene3D" id="1.25.10.10">
    <property type="entry name" value="Leucine-rich Repeat Variant"/>
    <property type="match status" value="1"/>
</dbReference>
<comment type="caution">
    <text evidence="6">The sequence shown here is derived from an EMBL/GenBank/DDBJ whole genome shotgun (WGS) entry which is preliminary data.</text>
</comment>
<dbReference type="InterPro" id="IPR016024">
    <property type="entry name" value="ARM-type_fold"/>
</dbReference>
<comment type="subcellular location">
    <subcellularLocation>
        <location evidence="1">Cytoplasm</location>
    </subcellularLocation>
</comment>
<dbReference type="EMBL" id="MLFT02000009">
    <property type="protein sequence ID" value="PHT38540.1"/>
    <property type="molecule type" value="Genomic_DNA"/>
</dbReference>
<evidence type="ECO:0000256" key="2">
    <source>
        <dbReference type="ARBA" id="ARBA00022448"/>
    </source>
</evidence>
<dbReference type="PANTHER" id="PTHR10527">
    <property type="entry name" value="IMPORTIN BETA"/>
    <property type="match status" value="1"/>
</dbReference>
<dbReference type="OrthoDB" id="1305984at2759"/>
<reference evidence="6 7" key="1">
    <citation type="journal article" date="2017" name="Genome Biol.">
        <title>New reference genome sequences of hot pepper reveal the massive evolution of plant disease-resistance genes by retroduplication.</title>
        <authorList>
            <person name="Kim S."/>
            <person name="Park J."/>
            <person name="Yeom S.I."/>
            <person name="Kim Y.M."/>
            <person name="Seo E."/>
            <person name="Kim K.T."/>
            <person name="Kim M.S."/>
            <person name="Lee J.M."/>
            <person name="Cheong K."/>
            <person name="Shin H.S."/>
            <person name="Kim S.B."/>
            <person name="Han K."/>
            <person name="Lee J."/>
            <person name="Park M."/>
            <person name="Lee H.A."/>
            <person name="Lee H.Y."/>
            <person name="Lee Y."/>
            <person name="Oh S."/>
            <person name="Lee J.H."/>
            <person name="Choi E."/>
            <person name="Choi E."/>
            <person name="Lee S.E."/>
            <person name="Jeon J."/>
            <person name="Kim H."/>
            <person name="Choi G."/>
            <person name="Song H."/>
            <person name="Lee J."/>
            <person name="Lee S.C."/>
            <person name="Kwon J.K."/>
            <person name="Lee H.Y."/>
            <person name="Koo N."/>
            <person name="Hong Y."/>
            <person name="Kim R.W."/>
            <person name="Kang W.H."/>
            <person name="Huh J.H."/>
            <person name="Kang B.C."/>
            <person name="Yang T.J."/>
            <person name="Lee Y.H."/>
            <person name="Bennetzen J.L."/>
            <person name="Choi D."/>
        </authorList>
    </citation>
    <scope>NUCLEOTIDE SEQUENCE [LARGE SCALE GENOMIC DNA]</scope>
    <source>
        <strain evidence="7">cv. PBC81</strain>
    </source>
</reference>
<evidence type="ECO:0000313" key="6">
    <source>
        <dbReference type="EMBL" id="PHT38540.1"/>
    </source>
</evidence>
<dbReference type="GO" id="GO:0006606">
    <property type="term" value="P:protein import into nucleus"/>
    <property type="evidence" value="ECO:0007669"/>
    <property type="project" value="InterPro"/>
</dbReference>
<dbReference type="InterPro" id="IPR011989">
    <property type="entry name" value="ARM-like"/>
</dbReference>
<evidence type="ECO:0000256" key="1">
    <source>
        <dbReference type="ARBA" id="ARBA00004496"/>
    </source>
</evidence>
<dbReference type="STRING" id="33114.A0A2G2VZX8"/>
<evidence type="ECO:0000256" key="3">
    <source>
        <dbReference type="ARBA" id="ARBA00022490"/>
    </source>
</evidence>
<evidence type="ECO:0000313" key="7">
    <source>
        <dbReference type="Proteomes" id="UP000224567"/>
    </source>
</evidence>
<proteinExistence type="predicted"/>
<dbReference type="InterPro" id="IPR040122">
    <property type="entry name" value="Importin_beta"/>
</dbReference>
<dbReference type="Proteomes" id="UP000224567">
    <property type="component" value="Unassembled WGS sequence"/>
</dbReference>
<evidence type="ECO:0000256" key="5">
    <source>
        <dbReference type="ARBA" id="ARBA00022927"/>
    </source>
</evidence>
<organism evidence="6 7">
    <name type="scientific">Capsicum baccatum</name>
    <name type="common">Peruvian pepper</name>
    <dbReference type="NCBI Taxonomy" id="33114"/>
    <lineage>
        <taxon>Eukaryota</taxon>
        <taxon>Viridiplantae</taxon>
        <taxon>Streptophyta</taxon>
        <taxon>Embryophyta</taxon>
        <taxon>Tracheophyta</taxon>
        <taxon>Spermatophyta</taxon>
        <taxon>Magnoliopsida</taxon>
        <taxon>eudicotyledons</taxon>
        <taxon>Gunneridae</taxon>
        <taxon>Pentapetalae</taxon>
        <taxon>asterids</taxon>
        <taxon>lamiids</taxon>
        <taxon>Solanales</taxon>
        <taxon>Solanaceae</taxon>
        <taxon>Solanoideae</taxon>
        <taxon>Capsiceae</taxon>
        <taxon>Capsicum</taxon>
    </lineage>
</organism>
<dbReference type="SUPFAM" id="SSF48371">
    <property type="entry name" value="ARM repeat"/>
    <property type="match status" value="1"/>
</dbReference>